<feature type="compositionally biased region" description="Pro residues" evidence="1">
    <location>
        <begin position="191"/>
        <end position="201"/>
    </location>
</feature>
<keyword evidence="3" id="KW-1185">Reference proteome</keyword>
<dbReference type="AlphaFoldDB" id="A0A1G8YI30"/>
<dbReference type="STRING" id="386301.SAMN05216282_102151"/>
<accession>A0A1G8YI30</accession>
<dbReference type="InterPro" id="IPR014487">
    <property type="entry name" value="DUF3151"/>
</dbReference>
<dbReference type="Proteomes" id="UP000198701">
    <property type="component" value="Unassembled WGS sequence"/>
</dbReference>
<evidence type="ECO:0000313" key="2">
    <source>
        <dbReference type="EMBL" id="SDK02094.1"/>
    </source>
</evidence>
<feature type="region of interest" description="Disordered" evidence="1">
    <location>
        <begin position="181"/>
        <end position="211"/>
    </location>
</feature>
<gene>
    <name evidence="2" type="ORF">SAMN05216282_102151</name>
</gene>
<sequence>MRPLTGGLKSPDNEHDCSFAEGTEGVLVAWGVTGANLLDQPETLLPPEPEVIAALSRTGSRGIPEVVAAHPTSPLAWATLADAAHAEGRTLESYAYARVGYHRGLDSLRKAGWRGQGPIPWSHEPNRGVLRALYALRRAAAEIGETDEVERLTAFLNGADPSVINRFEHEHTETQVIRVVTPGGGRHSSPASPPGTDPAPPTEAFVIRGDN</sequence>
<dbReference type="EMBL" id="FNFU01000002">
    <property type="protein sequence ID" value="SDK02094.1"/>
    <property type="molecule type" value="Genomic_DNA"/>
</dbReference>
<evidence type="ECO:0008006" key="4">
    <source>
        <dbReference type="Google" id="ProtNLM"/>
    </source>
</evidence>
<proteinExistence type="predicted"/>
<name>A0A1G8YI30_9MICO</name>
<evidence type="ECO:0000313" key="3">
    <source>
        <dbReference type="Proteomes" id="UP000198701"/>
    </source>
</evidence>
<dbReference type="Pfam" id="PF11349">
    <property type="entry name" value="DUF3151"/>
    <property type="match status" value="1"/>
</dbReference>
<reference evidence="2 3" key="1">
    <citation type="submission" date="2016-10" db="EMBL/GenBank/DDBJ databases">
        <authorList>
            <person name="de Groot N.N."/>
        </authorList>
    </citation>
    <scope>NUCLEOTIDE SEQUENCE [LARGE SCALE GENOMIC DNA]</scope>
    <source>
        <strain evidence="2 3">CGMCC 1.5382</strain>
    </source>
</reference>
<organism evidence="2 3">
    <name type="scientific">Cryobacterium psychrotolerans</name>
    <dbReference type="NCBI Taxonomy" id="386301"/>
    <lineage>
        <taxon>Bacteria</taxon>
        <taxon>Bacillati</taxon>
        <taxon>Actinomycetota</taxon>
        <taxon>Actinomycetes</taxon>
        <taxon>Micrococcales</taxon>
        <taxon>Microbacteriaceae</taxon>
        <taxon>Cryobacterium</taxon>
    </lineage>
</organism>
<evidence type="ECO:0000256" key="1">
    <source>
        <dbReference type="SAM" id="MobiDB-lite"/>
    </source>
</evidence>
<protein>
    <recommendedName>
        <fullName evidence="4">DUF3151 domain-containing protein</fullName>
    </recommendedName>
</protein>